<dbReference type="PRINTS" id="PR00385">
    <property type="entry name" value="P450"/>
</dbReference>
<evidence type="ECO:0000256" key="13">
    <source>
        <dbReference type="PIRSR" id="PIRSR602401-1"/>
    </source>
</evidence>
<evidence type="ECO:0000313" key="15">
    <source>
        <dbReference type="EMBL" id="CAB3992185.1"/>
    </source>
</evidence>
<dbReference type="Proteomes" id="UP001152795">
    <property type="component" value="Unassembled WGS sequence"/>
</dbReference>
<protein>
    <submittedName>
        <fullName evidence="15">Steroid 17-alpha-hydroxylase 17,20 lyase-like</fullName>
    </submittedName>
</protein>
<dbReference type="Gene3D" id="1.10.630.10">
    <property type="entry name" value="Cytochrome P450"/>
    <property type="match status" value="1"/>
</dbReference>
<evidence type="ECO:0000256" key="8">
    <source>
        <dbReference type="ARBA" id="ARBA00022848"/>
    </source>
</evidence>
<dbReference type="Pfam" id="PF00067">
    <property type="entry name" value="p450"/>
    <property type="match status" value="1"/>
</dbReference>
<dbReference type="EMBL" id="CACRXK020001997">
    <property type="protein sequence ID" value="CAB3992185.1"/>
    <property type="molecule type" value="Genomic_DNA"/>
</dbReference>
<dbReference type="GO" id="GO:0020037">
    <property type="term" value="F:heme binding"/>
    <property type="evidence" value="ECO:0007669"/>
    <property type="project" value="InterPro"/>
</dbReference>
<dbReference type="InterPro" id="IPR001128">
    <property type="entry name" value="Cyt_P450"/>
</dbReference>
<evidence type="ECO:0000256" key="4">
    <source>
        <dbReference type="ARBA" id="ARBA00010617"/>
    </source>
</evidence>
<dbReference type="InterPro" id="IPR036396">
    <property type="entry name" value="Cyt_P450_sf"/>
</dbReference>
<dbReference type="PANTHER" id="PTHR24289">
    <property type="entry name" value="STEROID 17-ALPHA-HYDROXYLASE/17,20 LYASE"/>
    <property type="match status" value="1"/>
</dbReference>
<evidence type="ECO:0000256" key="12">
    <source>
        <dbReference type="ARBA" id="ARBA00023136"/>
    </source>
</evidence>
<comment type="caution">
    <text evidence="15">The sequence shown here is derived from an EMBL/GenBank/DDBJ whole genome shotgun (WGS) entry which is preliminary data.</text>
</comment>
<feature type="binding site" description="axial binding residue" evidence="13">
    <location>
        <position position="412"/>
    </location>
    <ligand>
        <name>heme</name>
        <dbReference type="ChEBI" id="CHEBI:30413"/>
    </ligand>
    <ligandPart>
        <name>Fe</name>
        <dbReference type="ChEBI" id="CHEBI:18248"/>
    </ligandPart>
</feature>
<dbReference type="OrthoDB" id="1470350at2759"/>
<evidence type="ECO:0000256" key="11">
    <source>
        <dbReference type="ARBA" id="ARBA00023033"/>
    </source>
</evidence>
<comment type="similarity">
    <text evidence="4 14">Belongs to the cytochrome P450 family.</text>
</comment>
<keyword evidence="16" id="KW-1185">Reference proteome</keyword>
<reference evidence="15" key="1">
    <citation type="submission" date="2020-04" db="EMBL/GenBank/DDBJ databases">
        <authorList>
            <person name="Alioto T."/>
            <person name="Alioto T."/>
            <person name="Gomez Garrido J."/>
        </authorList>
    </citation>
    <scope>NUCLEOTIDE SEQUENCE</scope>
    <source>
        <strain evidence="15">A484AB</strain>
    </source>
</reference>
<dbReference type="PRINTS" id="PR00463">
    <property type="entry name" value="EP450I"/>
</dbReference>
<dbReference type="GO" id="GO:0042446">
    <property type="term" value="P:hormone biosynthetic process"/>
    <property type="evidence" value="ECO:0007669"/>
    <property type="project" value="TreeGrafter"/>
</dbReference>
<keyword evidence="6 13" id="KW-0479">Metal-binding</keyword>
<dbReference type="GO" id="GO:0005789">
    <property type="term" value="C:endoplasmic reticulum membrane"/>
    <property type="evidence" value="ECO:0007669"/>
    <property type="project" value="UniProtKB-SubCell"/>
</dbReference>
<dbReference type="FunFam" id="1.10.630.10:FF:000238">
    <property type="entry name" value="Cytochrome P450 2A6"/>
    <property type="match status" value="1"/>
</dbReference>
<evidence type="ECO:0000256" key="7">
    <source>
        <dbReference type="ARBA" id="ARBA00022824"/>
    </source>
</evidence>
<evidence type="ECO:0000256" key="10">
    <source>
        <dbReference type="ARBA" id="ARBA00023004"/>
    </source>
</evidence>
<evidence type="ECO:0000256" key="2">
    <source>
        <dbReference type="ARBA" id="ARBA00004174"/>
    </source>
</evidence>
<name>A0A7D9DRZ7_PARCT</name>
<keyword evidence="5 13" id="KW-0349">Heme</keyword>
<proteinExistence type="inferred from homology"/>
<dbReference type="GO" id="GO:0016829">
    <property type="term" value="F:lyase activity"/>
    <property type="evidence" value="ECO:0007669"/>
    <property type="project" value="UniProtKB-KW"/>
</dbReference>
<evidence type="ECO:0000256" key="5">
    <source>
        <dbReference type="ARBA" id="ARBA00022617"/>
    </source>
</evidence>
<gene>
    <name evidence="15" type="ORF">PACLA_8A042199</name>
</gene>
<evidence type="ECO:0000256" key="1">
    <source>
        <dbReference type="ARBA" id="ARBA00001971"/>
    </source>
</evidence>
<evidence type="ECO:0000256" key="14">
    <source>
        <dbReference type="RuleBase" id="RU000461"/>
    </source>
</evidence>
<dbReference type="PROSITE" id="PS00086">
    <property type="entry name" value="CYTOCHROME_P450"/>
    <property type="match status" value="1"/>
</dbReference>
<dbReference type="GO" id="GO:0005506">
    <property type="term" value="F:iron ion binding"/>
    <property type="evidence" value="ECO:0007669"/>
    <property type="project" value="InterPro"/>
</dbReference>
<keyword evidence="11 14" id="KW-0503">Monooxygenase</keyword>
<evidence type="ECO:0000256" key="3">
    <source>
        <dbReference type="ARBA" id="ARBA00004406"/>
    </source>
</evidence>
<keyword evidence="8" id="KW-0492">Microsome</keyword>
<keyword evidence="9 14" id="KW-0560">Oxidoreductase</keyword>
<dbReference type="SUPFAM" id="SSF48264">
    <property type="entry name" value="Cytochrome P450"/>
    <property type="match status" value="1"/>
</dbReference>
<dbReference type="GO" id="GO:0004508">
    <property type="term" value="F:steroid 17-alpha-monooxygenase activity"/>
    <property type="evidence" value="ECO:0007669"/>
    <property type="project" value="TreeGrafter"/>
</dbReference>
<evidence type="ECO:0000256" key="9">
    <source>
        <dbReference type="ARBA" id="ARBA00023002"/>
    </source>
</evidence>
<comment type="subcellular location">
    <subcellularLocation>
        <location evidence="3">Endoplasmic reticulum membrane</location>
        <topology evidence="3">Peripheral membrane protein</topology>
    </subcellularLocation>
    <subcellularLocation>
        <location evidence="2">Microsome membrane</location>
        <topology evidence="2">Peripheral membrane protein</topology>
    </subcellularLocation>
</comment>
<keyword evidence="12" id="KW-0472">Membrane</keyword>
<dbReference type="GO" id="GO:0042448">
    <property type="term" value="P:progesterone metabolic process"/>
    <property type="evidence" value="ECO:0007669"/>
    <property type="project" value="TreeGrafter"/>
</dbReference>
<sequence length="468" mass="53349">MPPGPLPLPIIGNLHQSGLNIPYSMENLCEKYGDLYTVTFPIGNVVVINSVAMMREALVNKKDDFAGRSQVSLYPLDQVLERGDIVSSDFCSALMFRRKIFKTALHIFGEGANEAEIRVRDGVIELLDVIEATNGQAFFPKEHISATIVIVLWKWLVNKKCNYGDANINALLQFNHKMTSLVAQGSLHQLFPFLRYIPSEFHKTIDELEDIKRQVFEPELAEHRRTYKEGVTRDITDSFLFAYDKEKRKPNSKDTSNVDVVKCMMIDVILGGADTTSGFFNWFILYMILYPDLQKKIQDEMDEVVGRTRLPSLQEVENLHWLQATVCELIRHASFLPIAMPHSTTRDTVLEGYEIRKDTVIFLNLFRINRDPTVWDEPAQFKPDRFIDANGKFTGWTAFPGYVPFGLGRRYCPGESLAKIQVFIVTSCLLHRFSFGVVKGEPEPKLEVGPPSSVRNPKDYKCVAKRRA</sequence>
<keyword evidence="15" id="KW-0456">Lyase</keyword>
<evidence type="ECO:0000313" key="16">
    <source>
        <dbReference type="Proteomes" id="UP001152795"/>
    </source>
</evidence>
<accession>A0A7D9DRZ7</accession>
<organism evidence="15 16">
    <name type="scientific">Paramuricea clavata</name>
    <name type="common">Red gorgonian</name>
    <name type="synonym">Violescent sea-whip</name>
    <dbReference type="NCBI Taxonomy" id="317549"/>
    <lineage>
        <taxon>Eukaryota</taxon>
        <taxon>Metazoa</taxon>
        <taxon>Cnidaria</taxon>
        <taxon>Anthozoa</taxon>
        <taxon>Octocorallia</taxon>
        <taxon>Malacalcyonacea</taxon>
        <taxon>Plexauridae</taxon>
        <taxon>Paramuricea</taxon>
    </lineage>
</organism>
<dbReference type="AlphaFoldDB" id="A0A7D9DRZ7"/>
<comment type="cofactor">
    <cofactor evidence="1 13">
        <name>heme</name>
        <dbReference type="ChEBI" id="CHEBI:30413"/>
    </cofactor>
</comment>
<keyword evidence="10 13" id="KW-0408">Iron</keyword>
<keyword evidence="7" id="KW-0256">Endoplasmic reticulum</keyword>
<dbReference type="PANTHER" id="PTHR24289:SF1">
    <property type="entry name" value="STEROID 17-ALPHA-HYDROXYLASE_17,20 LYASE"/>
    <property type="match status" value="1"/>
</dbReference>
<dbReference type="InterPro" id="IPR017972">
    <property type="entry name" value="Cyt_P450_CS"/>
</dbReference>
<dbReference type="InterPro" id="IPR002401">
    <property type="entry name" value="Cyt_P450_E_grp-I"/>
</dbReference>
<evidence type="ECO:0000256" key="6">
    <source>
        <dbReference type="ARBA" id="ARBA00022723"/>
    </source>
</evidence>